<dbReference type="InterPro" id="IPR003599">
    <property type="entry name" value="Ig_sub"/>
</dbReference>
<accession>A0AAQ6IUC7</accession>
<dbReference type="Gene3D" id="2.60.40.10">
    <property type="entry name" value="Immunoglobulins"/>
    <property type="match status" value="1"/>
</dbReference>
<organism evidence="10 11">
    <name type="scientific">Anabas testudineus</name>
    <name type="common">Climbing perch</name>
    <name type="synonym">Anthias testudineus</name>
    <dbReference type="NCBI Taxonomy" id="64144"/>
    <lineage>
        <taxon>Eukaryota</taxon>
        <taxon>Metazoa</taxon>
        <taxon>Chordata</taxon>
        <taxon>Craniata</taxon>
        <taxon>Vertebrata</taxon>
        <taxon>Euteleostomi</taxon>
        <taxon>Actinopterygii</taxon>
        <taxon>Neopterygii</taxon>
        <taxon>Teleostei</taxon>
        <taxon>Neoteleostei</taxon>
        <taxon>Acanthomorphata</taxon>
        <taxon>Anabantaria</taxon>
        <taxon>Anabantiformes</taxon>
        <taxon>Anabantoidei</taxon>
        <taxon>Anabantidae</taxon>
        <taxon>Anabas</taxon>
    </lineage>
</organism>
<name>A0AAQ6IUC7_ANATE</name>
<feature type="chain" id="PRO_5043647287" description="Ig-like domain-containing protein" evidence="8">
    <location>
        <begin position="19"/>
        <end position="223"/>
    </location>
</feature>
<reference evidence="10 11" key="1">
    <citation type="submission" date="2021-04" db="EMBL/GenBank/DDBJ databases">
        <authorList>
            <consortium name="Wellcome Sanger Institute Data Sharing"/>
        </authorList>
    </citation>
    <scope>NUCLEOTIDE SEQUENCE [LARGE SCALE GENOMIC DNA]</scope>
</reference>
<evidence type="ECO:0000256" key="4">
    <source>
        <dbReference type="ARBA" id="ARBA00023157"/>
    </source>
</evidence>
<evidence type="ECO:0000256" key="5">
    <source>
        <dbReference type="ARBA" id="ARBA00023180"/>
    </source>
</evidence>
<evidence type="ECO:0000256" key="7">
    <source>
        <dbReference type="SAM" id="Phobius"/>
    </source>
</evidence>
<evidence type="ECO:0000259" key="9">
    <source>
        <dbReference type="PROSITE" id="PS50835"/>
    </source>
</evidence>
<reference evidence="10" key="2">
    <citation type="submission" date="2025-08" db="UniProtKB">
        <authorList>
            <consortium name="Ensembl"/>
        </authorList>
    </citation>
    <scope>IDENTIFICATION</scope>
</reference>
<keyword evidence="4" id="KW-1015">Disulfide bond</keyword>
<keyword evidence="7" id="KW-0812">Transmembrane</keyword>
<reference evidence="10" key="3">
    <citation type="submission" date="2025-09" db="UniProtKB">
        <authorList>
            <consortium name="Ensembl"/>
        </authorList>
    </citation>
    <scope>IDENTIFICATION</scope>
</reference>
<dbReference type="GO" id="GO:0005102">
    <property type="term" value="F:signaling receptor binding"/>
    <property type="evidence" value="ECO:0007669"/>
    <property type="project" value="TreeGrafter"/>
</dbReference>
<dbReference type="Pfam" id="PF07686">
    <property type="entry name" value="V-set"/>
    <property type="match status" value="1"/>
</dbReference>
<feature type="transmembrane region" description="Helical" evidence="7">
    <location>
        <begin position="158"/>
        <end position="177"/>
    </location>
</feature>
<dbReference type="PANTHER" id="PTHR24100:SF151">
    <property type="entry name" value="ICOS LIGAND"/>
    <property type="match status" value="1"/>
</dbReference>
<evidence type="ECO:0000256" key="8">
    <source>
        <dbReference type="SAM" id="SignalP"/>
    </source>
</evidence>
<evidence type="ECO:0000256" key="6">
    <source>
        <dbReference type="ARBA" id="ARBA00023319"/>
    </source>
</evidence>
<feature type="signal peptide" evidence="8">
    <location>
        <begin position="1"/>
        <end position="18"/>
    </location>
</feature>
<dbReference type="SUPFAM" id="SSF48726">
    <property type="entry name" value="Immunoglobulin"/>
    <property type="match status" value="1"/>
</dbReference>
<evidence type="ECO:0000256" key="1">
    <source>
        <dbReference type="ARBA" id="ARBA00004370"/>
    </source>
</evidence>
<dbReference type="InterPro" id="IPR013783">
    <property type="entry name" value="Ig-like_fold"/>
</dbReference>
<evidence type="ECO:0000256" key="3">
    <source>
        <dbReference type="ARBA" id="ARBA00023136"/>
    </source>
</evidence>
<keyword evidence="7" id="KW-1133">Transmembrane helix</keyword>
<dbReference type="FunFam" id="2.60.40.10:FF:000142">
    <property type="entry name" value="V-set domain-containing T-cell activation inhibitor 1"/>
    <property type="match status" value="1"/>
</dbReference>
<dbReference type="InterPro" id="IPR007110">
    <property type="entry name" value="Ig-like_dom"/>
</dbReference>
<dbReference type="Proteomes" id="UP000265040">
    <property type="component" value="Chromosome 18"/>
</dbReference>
<keyword evidence="2 8" id="KW-0732">Signal</keyword>
<dbReference type="GO" id="GO:0050863">
    <property type="term" value="P:regulation of T cell activation"/>
    <property type="evidence" value="ECO:0007669"/>
    <property type="project" value="UniProtKB-ARBA"/>
</dbReference>
<comment type="subcellular location">
    <subcellularLocation>
        <location evidence="1">Membrane</location>
    </subcellularLocation>
</comment>
<dbReference type="GeneTree" id="ENSGT01120000271914"/>
<evidence type="ECO:0000313" key="10">
    <source>
        <dbReference type="Ensembl" id="ENSATEP00000078726.1"/>
    </source>
</evidence>
<dbReference type="Ensembl" id="ENSATET00000077025.1">
    <property type="protein sequence ID" value="ENSATEP00000078726.1"/>
    <property type="gene ID" value="ENSATEG00000013613.3"/>
</dbReference>
<evidence type="ECO:0000313" key="11">
    <source>
        <dbReference type="Proteomes" id="UP000265040"/>
    </source>
</evidence>
<keyword evidence="5" id="KW-0325">Glycoprotein</keyword>
<dbReference type="GO" id="GO:1903037">
    <property type="term" value="P:regulation of leukocyte cell-cell adhesion"/>
    <property type="evidence" value="ECO:0007669"/>
    <property type="project" value="UniProtKB-ARBA"/>
</dbReference>
<dbReference type="PANTHER" id="PTHR24100">
    <property type="entry name" value="BUTYROPHILIN"/>
    <property type="match status" value="1"/>
</dbReference>
<keyword evidence="6" id="KW-0393">Immunoglobulin domain</keyword>
<proteinExistence type="predicted"/>
<dbReference type="InterPro" id="IPR013106">
    <property type="entry name" value="Ig_V-set"/>
</dbReference>
<dbReference type="SMART" id="SM00409">
    <property type="entry name" value="IG"/>
    <property type="match status" value="1"/>
</dbReference>
<evidence type="ECO:0000256" key="2">
    <source>
        <dbReference type="ARBA" id="ARBA00022729"/>
    </source>
</evidence>
<keyword evidence="3 7" id="KW-0472">Membrane</keyword>
<dbReference type="PROSITE" id="PS50835">
    <property type="entry name" value="IG_LIKE"/>
    <property type="match status" value="1"/>
</dbReference>
<sequence>MKGNGALVVYLMAQAVIASTGPDVVCPSQPLLASVSENVILQCHLVPPVDMRDMTVEWSHGHFNYTVLLYQDGKDNFKEENKTFTNRTSVSYQGLNKGDLSLRLFSVQLSDSGTYRCSIHIEKLQSSCYVNLSVAENKNNRSEHQQNTDWENNRKTEIIIYCVVGIVIILILIAVACRTEKGPECEFRSFLIYKLRSYTMCKIHSHHMFSLLSYLSICQVSTK</sequence>
<dbReference type="GO" id="GO:0009897">
    <property type="term" value="C:external side of plasma membrane"/>
    <property type="evidence" value="ECO:0007669"/>
    <property type="project" value="TreeGrafter"/>
</dbReference>
<dbReference type="SMART" id="SM00406">
    <property type="entry name" value="IGv"/>
    <property type="match status" value="1"/>
</dbReference>
<dbReference type="InterPro" id="IPR036179">
    <property type="entry name" value="Ig-like_dom_sf"/>
</dbReference>
<dbReference type="GO" id="GO:0050852">
    <property type="term" value="P:T cell receptor signaling pathway"/>
    <property type="evidence" value="ECO:0007669"/>
    <property type="project" value="TreeGrafter"/>
</dbReference>
<dbReference type="InterPro" id="IPR050504">
    <property type="entry name" value="IgSF_BTN/MOG"/>
</dbReference>
<dbReference type="GO" id="GO:0001817">
    <property type="term" value="P:regulation of cytokine production"/>
    <property type="evidence" value="ECO:0007669"/>
    <property type="project" value="TreeGrafter"/>
</dbReference>
<dbReference type="AlphaFoldDB" id="A0AAQ6IUC7"/>
<feature type="domain" description="Ig-like" evidence="9">
    <location>
        <begin position="22"/>
        <end position="133"/>
    </location>
</feature>
<keyword evidence="11" id="KW-1185">Reference proteome</keyword>
<protein>
    <recommendedName>
        <fullName evidence="9">Ig-like domain-containing protein</fullName>
    </recommendedName>
</protein>